<dbReference type="OrthoDB" id="9782445at2"/>
<evidence type="ECO:0000256" key="6">
    <source>
        <dbReference type="ARBA" id="ARBA00023125"/>
    </source>
</evidence>
<dbReference type="GO" id="GO:0009007">
    <property type="term" value="F:site-specific DNA-methyltransferase (adenine-specific) activity"/>
    <property type="evidence" value="ECO:0007669"/>
    <property type="project" value="UniProtKB-EC"/>
</dbReference>
<dbReference type="Gene3D" id="3.40.50.150">
    <property type="entry name" value="Vaccinia Virus protein VP39"/>
    <property type="match status" value="1"/>
</dbReference>
<dbReference type="InterPro" id="IPR050953">
    <property type="entry name" value="N4_N6_ade-DNA_methylase"/>
</dbReference>
<evidence type="ECO:0000256" key="2">
    <source>
        <dbReference type="ARBA" id="ARBA00022603"/>
    </source>
</evidence>
<comment type="catalytic activity">
    <reaction evidence="7">
        <text>a 2'-deoxyadenosine in DNA + S-adenosyl-L-methionine = an N(6)-methyl-2'-deoxyadenosine in DNA + S-adenosyl-L-homocysteine + H(+)</text>
        <dbReference type="Rhea" id="RHEA:15197"/>
        <dbReference type="Rhea" id="RHEA-COMP:12418"/>
        <dbReference type="Rhea" id="RHEA-COMP:12419"/>
        <dbReference type="ChEBI" id="CHEBI:15378"/>
        <dbReference type="ChEBI" id="CHEBI:57856"/>
        <dbReference type="ChEBI" id="CHEBI:59789"/>
        <dbReference type="ChEBI" id="CHEBI:90615"/>
        <dbReference type="ChEBI" id="CHEBI:90616"/>
        <dbReference type="EC" id="2.1.1.72"/>
    </reaction>
</comment>
<evidence type="ECO:0000256" key="1">
    <source>
        <dbReference type="ARBA" id="ARBA00011900"/>
    </source>
</evidence>
<gene>
    <name evidence="10" type="ORF">NCTC11532_02927</name>
</gene>
<dbReference type="GO" id="GO:0032259">
    <property type="term" value="P:methylation"/>
    <property type="evidence" value="ECO:0007669"/>
    <property type="project" value="UniProtKB-KW"/>
</dbReference>
<evidence type="ECO:0000313" key="11">
    <source>
        <dbReference type="Proteomes" id="UP000255297"/>
    </source>
</evidence>
<keyword evidence="8" id="KW-0175">Coiled coil</keyword>
<dbReference type="RefSeq" id="WP_031566490.1">
    <property type="nucleotide sequence ID" value="NZ_CAAAIS010000006.1"/>
</dbReference>
<protein>
    <recommendedName>
        <fullName evidence="1">site-specific DNA-methyltransferase (adenine-specific)</fullName>
        <ecNumber evidence="1">2.1.1.72</ecNumber>
    </recommendedName>
</protein>
<keyword evidence="4" id="KW-0949">S-adenosyl-L-methionine</keyword>
<evidence type="ECO:0000256" key="3">
    <source>
        <dbReference type="ARBA" id="ARBA00022679"/>
    </source>
</evidence>
<accession>A0A378LVH4</accession>
<dbReference type="SUPFAM" id="SSF53335">
    <property type="entry name" value="S-adenosyl-L-methionine-dependent methyltransferases"/>
    <property type="match status" value="1"/>
</dbReference>
<name>A0A378LVH4_9GAMM</name>
<dbReference type="PANTHER" id="PTHR33841:SF6">
    <property type="entry name" value="TYPE II METHYLTRANSFERASE M.HINDII"/>
    <property type="match status" value="1"/>
</dbReference>
<dbReference type="GO" id="GO:0003677">
    <property type="term" value="F:DNA binding"/>
    <property type="evidence" value="ECO:0007669"/>
    <property type="project" value="UniProtKB-KW"/>
</dbReference>
<keyword evidence="5" id="KW-0680">Restriction system</keyword>
<sequence>MYEIQPQYNPDILSFIANLSSDEVFTPPSVVNQMLDLLPEYIWQDKEMTFLDPACKSGVFLREIAKRLLRGLEQEIPNLQKRINHIYTKQLYGIGITELTALLARRSVYCSRFANSSYSVITAFNNPDGNIIFDPIGHTWHKKKCTFCGAKQSLYERGIELESHAYQFIHTSTPREIFNMKFDVIIGNPPYQLNVGIEKKNYAIPLYHLFVQQAKKLNPRFLTMIIQSRWFAGGRGLDEFRSEMLNDTRIRKLVDYPNATDCFPGIDISGGVCYFLWDRDNNGPCEIKTIRANQENSSPIIRSLLEDKGDTFIRFNESIPIKRKIAAFKEPTFDALVSPQTPFGFITTFKDFQENSFTDAIKIHTSSGIGFIRRDQLLRNQHWVDEWKVYIAAGYGERGNYPYRFLGKPFMGEPNSCCTQSYLLIGPFNNEQTCKNVMSYIRTKFFRFCIMLKKNTQHAMRDKYALVPMQDFSEIWTDDKLYKKYNITADEIAFIDSMVRPMEITDE</sequence>
<dbReference type="GO" id="GO:0009307">
    <property type="term" value="P:DNA restriction-modification system"/>
    <property type="evidence" value="ECO:0007669"/>
    <property type="project" value="UniProtKB-KW"/>
</dbReference>
<dbReference type="PRINTS" id="PR00507">
    <property type="entry name" value="N12N6MTFRASE"/>
</dbReference>
<evidence type="ECO:0000256" key="5">
    <source>
        <dbReference type="ARBA" id="ARBA00022747"/>
    </source>
</evidence>
<keyword evidence="3 10" id="KW-0808">Transferase</keyword>
<dbReference type="PANTHER" id="PTHR33841">
    <property type="entry name" value="DNA METHYLTRANSFERASE YEEA-RELATED"/>
    <property type="match status" value="1"/>
</dbReference>
<evidence type="ECO:0000256" key="4">
    <source>
        <dbReference type="ARBA" id="ARBA00022691"/>
    </source>
</evidence>
<feature type="domain" description="Type II methyltransferase M.TaqI-like" evidence="9">
    <location>
        <begin position="89"/>
        <end position="263"/>
    </location>
</feature>
<evidence type="ECO:0000259" key="9">
    <source>
        <dbReference type="Pfam" id="PF07669"/>
    </source>
</evidence>
<feature type="coiled-coil region" evidence="8">
    <location>
        <begin position="62"/>
        <end position="89"/>
    </location>
</feature>
<dbReference type="AlphaFoldDB" id="A0A378LVH4"/>
<proteinExistence type="predicted"/>
<dbReference type="EMBL" id="UGPB01000001">
    <property type="protein sequence ID" value="STY31500.1"/>
    <property type="molecule type" value="Genomic_DNA"/>
</dbReference>
<evidence type="ECO:0000256" key="7">
    <source>
        <dbReference type="ARBA" id="ARBA00047942"/>
    </source>
</evidence>
<dbReference type="Pfam" id="PF07669">
    <property type="entry name" value="Eco57I"/>
    <property type="match status" value="1"/>
</dbReference>
<evidence type="ECO:0000313" key="10">
    <source>
        <dbReference type="EMBL" id="STY31500.1"/>
    </source>
</evidence>
<dbReference type="REBASE" id="384862">
    <property type="entry name" value="M2.Lwa11532ORF2926P"/>
</dbReference>
<dbReference type="InterPro" id="IPR002052">
    <property type="entry name" value="DNA_methylase_N6_adenine_CS"/>
</dbReference>
<keyword evidence="6" id="KW-0238">DNA-binding</keyword>
<dbReference type="Proteomes" id="UP000255297">
    <property type="component" value="Unassembled WGS sequence"/>
</dbReference>
<organism evidence="10 11">
    <name type="scientific">Legionella wadsworthii</name>
    <dbReference type="NCBI Taxonomy" id="28088"/>
    <lineage>
        <taxon>Bacteria</taxon>
        <taxon>Pseudomonadati</taxon>
        <taxon>Pseudomonadota</taxon>
        <taxon>Gammaproteobacteria</taxon>
        <taxon>Legionellales</taxon>
        <taxon>Legionellaceae</taxon>
        <taxon>Legionella</taxon>
    </lineage>
</organism>
<dbReference type="STRING" id="1122170.GCA_000701265_01391"/>
<dbReference type="InterPro" id="IPR029063">
    <property type="entry name" value="SAM-dependent_MTases_sf"/>
</dbReference>
<reference evidence="10 11" key="1">
    <citation type="submission" date="2018-06" db="EMBL/GenBank/DDBJ databases">
        <authorList>
            <consortium name="Pathogen Informatics"/>
            <person name="Doyle S."/>
        </authorList>
    </citation>
    <scope>NUCLEOTIDE SEQUENCE [LARGE SCALE GENOMIC DNA]</scope>
    <source>
        <strain evidence="10 11">NCTC11532</strain>
    </source>
</reference>
<evidence type="ECO:0000256" key="8">
    <source>
        <dbReference type="SAM" id="Coils"/>
    </source>
</evidence>
<keyword evidence="2 10" id="KW-0489">Methyltransferase</keyword>
<dbReference type="InterPro" id="IPR011639">
    <property type="entry name" value="MethylTrfase_TaqI-like_dom"/>
</dbReference>
<keyword evidence="11" id="KW-1185">Reference proteome</keyword>
<dbReference type="EC" id="2.1.1.72" evidence="1"/>
<dbReference type="PROSITE" id="PS00092">
    <property type="entry name" value="N6_MTASE"/>
    <property type="match status" value="1"/>
</dbReference>